<feature type="transmembrane region" description="Helical" evidence="5">
    <location>
        <begin position="119"/>
        <end position="139"/>
    </location>
</feature>
<dbReference type="PROSITE" id="PS01130">
    <property type="entry name" value="SLC26A"/>
    <property type="match status" value="1"/>
</dbReference>
<feature type="transmembrane region" description="Helical" evidence="5">
    <location>
        <begin position="221"/>
        <end position="241"/>
    </location>
</feature>
<evidence type="ECO:0000256" key="1">
    <source>
        <dbReference type="ARBA" id="ARBA00004141"/>
    </source>
</evidence>
<protein>
    <submittedName>
        <fullName evidence="7">SulP family inorganic anion transporter</fullName>
    </submittedName>
</protein>
<keyword evidence="8" id="KW-1185">Reference proteome</keyword>
<evidence type="ECO:0000256" key="2">
    <source>
        <dbReference type="ARBA" id="ARBA00022692"/>
    </source>
</evidence>
<dbReference type="InterPro" id="IPR002645">
    <property type="entry name" value="STAS_dom"/>
</dbReference>
<keyword evidence="2 5" id="KW-0812">Transmembrane</keyword>
<dbReference type="PANTHER" id="PTHR43310:SF1">
    <property type="entry name" value="SULFATE TRANSPORTER YBAR-RELATED"/>
    <property type="match status" value="1"/>
</dbReference>
<evidence type="ECO:0000259" key="6">
    <source>
        <dbReference type="PROSITE" id="PS50801"/>
    </source>
</evidence>
<gene>
    <name evidence="7" type="ORF">ACFSCX_21375</name>
</gene>
<evidence type="ECO:0000313" key="8">
    <source>
        <dbReference type="Proteomes" id="UP001597214"/>
    </source>
</evidence>
<keyword evidence="3 5" id="KW-1133">Transmembrane helix</keyword>
<feature type="transmembrane region" description="Helical" evidence="5">
    <location>
        <begin position="87"/>
        <end position="107"/>
    </location>
</feature>
<feature type="transmembrane region" description="Helical" evidence="5">
    <location>
        <begin position="48"/>
        <end position="81"/>
    </location>
</feature>
<feature type="transmembrane region" description="Helical" evidence="5">
    <location>
        <begin position="316"/>
        <end position="337"/>
    </location>
</feature>
<keyword evidence="4 5" id="KW-0472">Membrane</keyword>
<evidence type="ECO:0000256" key="3">
    <source>
        <dbReference type="ARBA" id="ARBA00022989"/>
    </source>
</evidence>
<feature type="transmembrane region" description="Helical" evidence="5">
    <location>
        <begin position="368"/>
        <end position="385"/>
    </location>
</feature>
<feature type="transmembrane region" description="Helical" evidence="5">
    <location>
        <begin position="145"/>
        <end position="161"/>
    </location>
</feature>
<feature type="transmembrane region" description="Helical" evidence="5">
    <location>
        <begin position="291"/>
        <end position="310"/>
    </location>
</feature>
<dbReference type="InterPro" id="IPR011547">
    <property type="entry name" value="SLC26A/SulP_dom"/>
</dbReference>
<proteinExistence type="predicted"/>
<dbReference type="PANTHER" id="PTHR43310">
    <property type="entry name" value="SULFATE TRANSPORTER YBAR-RELATED"/>
    <property type="match status" value="1"/>
</dbReference>
<feature type="transmembrane region" description="Helical" evidence="5">
    <location>
        <begin position="18"/>
        <end position="41"/>
    </location>
</feature>
<sequence length="490" mass="52432">MNLQQLKTEWFGNVRGDILAGIVVALALIPEAIAFSIIAGVDPMVGLYASFCIAVVIAFVGGRPAMISAATGAMALLMITLVKDYGLQYLFAATILTGVFQILFGVLKLARFMKFIPRSVMVGFVNALAILIFTAQLPHFVGESWQMYVMVGGALAIIYILPRFTKAVPSPLIAIIVITIIAIFTGSEVRTVGDMGALTQALPFFAIPSIPFTFETLAIIFPYSLALAMVGLLESLLTATIVDDMTDTESDKNKESRGQGIANIVAGFFGGMAGCAMIGQSVINVKSGARGRLSALVAGVFLMFLILVLGKVVVQIPMAALVGVMIMVSIGTFDWSCLKSMKNVPLTDTIVMVVTVVTVVFTHDLSKGVFAGIILSAIFFVAKISKVHVSASMDTALNKKVYRVSGQVFFASVTDLLAHFDYKEDVEKVEIDFSKAHVWDDSAVAAIDKIVIKYRENNVKATIIGLNEPSSVLVNRLAVHTKAGAKLSGH</sequence>
<dbReference type="InterPro" id="IPR036513">
    <property type="entry name" value="STAS_dom_sf"/>
</dbReference>
<feature type="transmembrane region" description="Helical" evidence="5">
    <location>
        <begin position="344"/>
        <end position="362"/>
    </location>
</feature>
<dbReference type="Pfam" id="PF00916">
    <property type="entry name" value="Sulfate_transp"/>
    <property type="match status" value="2"/>
</dbReference>
<dbReference type="InterPro" id="IPR052706">
    <property type="entry name" value="Membrane-Transporter-like"/>
</dbReference>
<dbReference type="InterPro" id="IPR018045">
    <property type="entry name" value="S04_transporter_CS"/>
</dbReference>
<feature type="transmembrane region" description="Helical" evidence="5">
    <location>
        <begin position="261"/>
        <end position="279"/>
    </location>
</feature>
<name>A0ABW4LW01_9BACI</name>
<comment type="caution">
    <text evidence="7">The sequence shown here is derived from an EMBL/GenBank/DDBJ whole genome shotgun (WGS) entry which is preliminary data.</text>
</comment>
<comment type="subcellular location">
    <subcellularLocation>
        <location evidence="1">Membrane</location>
        <topology evidence="1">Multi-pass membrane protein</topology>
    </subcellularLocation>
</comment>
<evidence type="ECO:0000256" key="4">
    <source>
        <dbReference type="ARBA" id="ARBA00023136"/>
    </source>
</evidence>
<feature type="transmembrane region" description="Helical" evidence="5">
    <location>
        <begin position="168"/>
        <end position="185"/>
    </location>
</feature>
<evidence type="ECO:0000313" key="7">
    <source>
        <dbReference type="EMBL" id="MFD1739064.1"/>
    </source>
</evidence>
<feature type="domain" description="STAS" evidence="6">
    <location>
        <begin position="389"/>
        <end position="472"/>
    </location>
</feature>
<dbReference type="EMBL" id="JBHUEM010000052">
    <property type="protein sequence ID" value="MFD1739064.1"/>
    <property type="molecule type" value="Genomic_DNA"/>
</dbReference>
<dbReference type="Gene3D" id="3.30.750.24">
    <property type="entry name" value="STAS domain"/>
    <property type="match status" value="1"/>
</dbReference>
<dbReference type="Pfam" id="PF01740">
    <property type="entry name" value="STAS"/>
    <property type="match status" value="1"/>
</dbReference>
<reference evidence="8" key="1">
    <citation type="journal article" date="2019" name="Int. J. Syst. Evol. Microbiol.">
        <title>The Global Catalogue of Microorganisms (GCM) 10K type strain sequencing project: providing services to taxonomists for standard genome sequencing and annotation.</title>
        <authorList>
            <consortium name="The Broad Institute Genomics Platform"/>
            <consortium name="The Broad Institute Genome Sequencing Center for Infectious Disease"/>
            <person name="Wu L."/>
            <person name="Ma J."/>
        </authorList>
    </citation>
    <scope>NUCLEOTIDE SEQUENCE [LARGE SCALE GENOMIC DNA]</scope>
    <source>
        <strain evidence="8">CCUG 49339</strain>
    </source>
</reference>
<dbReference type="Proteomes" id="UP001597214">
    <property type="component" value="Unassembled WGS sequence"/>
</dbReference>
<accession>A0ABW4LW01</accession>
<dbReference type="RefSeq" id="WP_377930287.1">
    <property type="nucleotide sequence ID" value="NZ_JBHUEM010000052.1"/>
</dbReference>
<evidence type="ECO:0000256" key="5">
    <source>
        <dbReference type="SAM" id="Phobius"/>
    </source>
</evidence>
<dbReference type="PROSITE" id="PS50801">
    <property type="entry name" value="STAS"/>
    <property type="match status" value="1"/>
</dbReference>
<dbReference type="CDD" id="cd07042">
    <property type="entry name" value="STAS_SulP_like_sulfate_transporter"/>
    <property type="match status" value="1"/>
</dbReference>
<dbReference type="SUPFAM" id="SSF52091">
    <property type="entry name" value="SpoIIaa-like"/>
    <property type="match status" value="1"/>
</dbReference>
<organism evidence="7 8">
    <name type="scientific">Bacillus salitolerans</name>
    <dbReference type="NCBI Taxonomy" id="1437434"/>
    <lineage>
        <taxon>Bacteria</taxon>
        <taxon>Bacillati</taxon>
        <taxon>Bacillota</taxon>
        <taxon>Bacilli</taxon>
        <taxon>Bacillales</taxon>
        <taxon>Bacillaceae</taxon>
        <taxon>Bacillus</taxon>
    </lineage>
</organism>